<dbReference type="InterPro" id="IPR020471">
    <property type="entry name" value="AKR"/>
</dbReference>
<accession>A0A963Z0C6</accession>
<dbReference type="Pfam" id="PF00248">
    <property type="entry name" value="Aldo_ket_red"/>
    <property type="match status" value="1"/>
</dbReference>
<dbReference type="InterPro" id="IPR023210">
    <property type="entry name" value="NADP_OxRdtase_dom"/>
</dbReference>
<keyword evidence="3" id="KW-1185">Reference proteome</keyword>
<sequence>MTMKAKTPRPLGKTGLTVTALGLGTAPLGGLYNAVSAPDAMAVLEAGWDAGIRYFDSAPMYGLTRAEHLLGRLLQERTEDFVISTKVGRLMMTERAGRTLPPAPPKNPFDAGFQNALPFREIFDYSYDGVMRSFDDSQQRLGLRRLDILFVHDIGPVTHGERQAHHWSALTKGGGFRALQELKAHRDIAGFGLGVNEWEVIRDALEETDLDACLLAGRYTLLDRSAAEVFLPLAQKRDVAIAVGGAFNSGILAAPPGGLQKFNYVDASSDVIARVEALRAVCADHGVPLPAAAIQFPLRHPAVATVVIGAQTKDQLHQNIAWFDTDLPDSLWADLDAFQSAG</sequence>
<proteinExistence type="predicted"/>
<evidence type="ECO:0000313" key="2">
    <source>
        <dbReference type="EMBL" id="MCB8880522.1"/>
    </source>
</evidence>
<evidence type="ECO:0000259" key="1">
    <source>
        <dbReference type="Pfam" id="PF00248"/>
    </source>
</evidence>
<feature type="domain" description="NADP-dependent oxidoreductase" evidence="1">
    <location>
        <begin position="21"/>
        <end position="338"/>
    </location>
</feature>
<name>A0A963Z0C6_9PROT</name>
<dbReference type="EMBL" id="JAESVA010000003">
    <property type="protein sequence ID" value="MCB8880522.1"/>
    <property type="molecule type" value="Genomic_DNA"/>
</dbReference>
<dbReference type="PANTHER" id="PTHR42686:SF1">
    <property type="entry name" value="GH17980P-RELATED"/>
    <property type="match status" value="1"/>
</dbReference>
<dbReference type="RefSeq" id="WP_227307187.1">
    <property type="nucleotide sequence ID" value="NZ_JAESVA010000003.1"/>
</dbReference>
<evidence type="ECO:0000313" key="3">
    <source>
        <dbReference type="Proteomes" id="UP000721844"/>
    </source>
</evidence>
<gene>
    <name evidence="2" type="ORF">ACELLULO517_09785</name>
</gene>
<dbReference type="GO" id="GO:0005829">
    <property type="term" value="C:cytosol"/>
    <property type="evidence" value="ECO:0007669"/>
    <property type="project" value="TreeGrafter"/>
</dbReference>
<dbReference type="GO" id="GO:0016491">
    <property type="term" value="F:oxidoreductase activity"/>
    <property type="evidence" value="ECO:0007669"/>
    <property type="project" value="InterPro"/>
</dbReference>
<dbReference type="SUPFAM" id="SSF51430">
    <property type="entry name" value="NAD(P)-linked oxidoreductase"/>
    <property type="match status" value="1"/>
</dbReference>
<reference evidence="2 3" key="1">
    <citation type="journal article" date="2021" name="Microorganisms">
        <title>Acidisoma silvae sp. nov. and Acidisomacellulosilytica sp. nov., Two Acidophilic Bacteria Isolated from Decaying Wood, Hydrolyzing Cellulose and Producing Poly-3-hydroxybutyrate.</title>
        <authorList>
            <person name="Mieszkin S."/>
            <person name="Pouder E."/>
            <person name="Uroz S."/>
            <person name="Simon-Colin C."/>
            <person name="Alain K."/>
        </authorList>
    </citation>
    <scope>NUCLEOTIDE SEQUENCE [LARGE SCALE GENOMIC DNA]</scope>
    <source>
        <strain evidence="2 3">HW T5.17</strain>
    </source>
</reference>
<organism evidence="2 3">
    <name type="scientific">Acidisoma cellulosilyticum</name>
    <dbReference type="NCBI Taxonomy" id="2802395"/>
    <lineage>
        <taxon>Bacteria</taxon>
        <taxon>Pseudomonadati</taxon>
        <taxon>Pseudomonadota</taxon>
        <taxon>Alphaproteobacteria</taxon>
        <taxon>Acetobacterales</taxon>
        <taxon>Acidocellaceae</taxon>
        <taxon>Acidisoma</taxon>
    </lineage>
</organism>
<dbReference type="InterPro" id="IPR036812">
    <property type="entry name" value="NAD(P)_OxRdtase_dom_sf"/>
</dbReference>
<dbReference type="PANTHER" id="PTHR42686">
    <property type="entry name" value="GH17980P-RELATED"/>
    <property type="match status" value="1"/>
</dbReference>
<dbReference type="Gene3D" id="3.20.20.100">
    <property type="entry name" value="NADP-dependent oxidoreductase domain"/>
    <property type="match status" value="1"/>
</dbReference>
<comment type="caution">
    <text evidence="2">The sequence shown here is derived from an EMBL/GenBank/DDBJ whole genome shotgun (WGS) entry which is preliminary data.</text>
</comment>
<dbReference type="Proteomes" id="UP000721844">
    <property type="component" value="Unassembled WGS sequence"/>
</dbReference>
<protein>
    <submittedName>
        <fullName evidence="2">Aldo/keto reductase</fullName>
    </submittedName>
</protein>
<dbReference type="AlphaFoldDB" id="A0A963Z0C6"/>